<feature type="domain" description="Piwi" evidence="3">
    <location>
        <begin position="148"/>
        <end position="463"/>
    </location>
</feature>
<dbReference type="GO" id="GO:0003676">
    <property type="term" value="F:nucleic acid binding"/>
    <property type="evidence" value="ECO:0007669"/>
    <property type="project" value="InterPro"/>
</dbReference>
<dbReference type="AlphaFoldDB" id="A0AAE5X575"/>
<dbReference type="Proteomes" id="UP000288972">
    <property type="component" value="Chromosome"/>
</dbReference>
<reference evidence="4 5" key="1">
    <citation type="submission" date="2018-06" db="EMBL/GenBank/DDBJ databases">
        <title>Comparative genomics of rhizobia nodulating Arachis hypogaea in China.</title>
        <authorList>
            <person name="Li Y."/>
        </authorList>
    </citation>
    <scope>NUCLEOTIDE SEQUENCE [LARGE SCALE GENOMIC DNA]</scope>
    <source>
        <strain evidence="4 5">CCBAU 51670</strain>
    </source>
</reference>
<evidence type="ECO:0000313" key="4">
    <source>
        <dbReference type="EMBL" id="QAU48830.1"/>
    </source>
</evidence>
<evidence type="ECO:0000259" key="3">
    <source>
        <dbReference type="SMART" id="SM00950"/>
    </source>
</evidence>
<dbReference type="SMART" id="SM00950">
    <property type="entry name" value="Piwi"/>
    <property type="match status" value="1"/>
</dbReference>
<evidence type="ECO:0000256" key="2">
    <source>
        <dbReference type="ARBA" id="ARBA00035032"/>
    </source>
</evidence>
<gene>
    <name evidence="4" type="ORF">XH91_28070</name>
</gene>
<evidence type="ECO:0000256" key="1">
    <source>
        <dbReference type="ARBA" id="ARBA00035012"/>
    </source>
</evidence>
<dbReference type="KEGG" id="bgz:XH91_28070"/>
<dbReference type="CDD" id="cd04659">
    <property type="entry name" value="Piwi_piwi-like_ProArk"/>
    <property type="match status" value="1"/>
</dbReference>
<protein>
    <recommendedName>
        <fullName evidence="2">Protein argonaute</fullName>
    </recommendedName>
</protein>
<organism evidence="4 5">
    <name type="scientific">Bradyrhizobium guangzhouense</name>
    <dbReference type="NCBI Taxonomy" id="1325095"/>
    <lineage>
        <taxon>Bacteria</taxon>
        <taxon>Pseudomonadati</taxon>
        <taxon>Pseudomonadota</taxon>
        <taxon>Alphaproteobacteria</taxon>
        <taxon>Hyphomicrobiales</taxon>
        <taxon>Nitrobacteraceae</taxon>
        <taxon>Bradyrhizobium</taxon>
    </lineage>
</organism>
<dbReference type="Gene3D" id="3.30.420.10">
    <property type="entry name" value="Ribonuclease H-like superfamily/Ribonuclease H"/>
    <property type="match status" value="1"/>
</dbReference>
<dbReference type="SUPFAM" id="SSF53098">
    <property type="entry name" value="Ribonuclease H-like"/>
    <property type="match status" value="1"/>
</dbReference>
<comment type="similarity">
    <text evidence="1">Belongs to the argonaute family. Long pAgo subfamily.</text>
</comment>
<dbReference type="InterPro" id="IPR036397">
    <property type="entry name" value="RNaseH_sf"/>
</dbReference>
<dbReference type="RefSeq" id="WP_128953588.1">
    <property type="nucleotide sequence ID" value="NZ_CP030053.1"/>
</dbReference>
<dbReference type="InterPro" id="IPR003165">
    <property type="entry name" value="Piwi"/>
</dbReference>
<proteinExistence type="inferred from homology"/>
<sequence>MASLNFNAKVIAEPELEFGEGGRHVDPRFGLVEHGPLQPMLGDTVRIGVIGTGDTADGFAQFIERCRVGIEGKNTKLANLYPPFPGVGNQNPFRCTFEVDQIARRIVPERDIRRIIEMRKQSEAVTAASEMFAELAGSVLESSARPDVIVCALPSNLIEKLVNAKSEDEEVEDDQELNFRDMLKARALPLSVPTQIVWPTLWDDRAKIPRKLKETLREVQDPATRAWNLLNAIFYKAGKVPWKLPKAEGAFAASFLGIGFYKDLAGQRLLTSTAQMFDERGRGLILRGARARTDKGDRHPYLEREDAYDLLVRSIKAYRGHHGHAPARLVVLKTSRFQAGEADGIAQACDEFGIDRRDLIWVSEHQDTTLVRDGNYPMLRGSFVQIGRNGLLFTRGSVPYYRTYPGLRVPQPILLRPHSCDTPISELASEVLALTKMNWNSTQFDQASPIPIRAARQVGRVLKYVPFGQIEQPDYRFYS</sequence>
<dbReference type="EMBL" id="CP030053">
    <property type="protein sequence ID" value="QAU48830.1"/>
    <property type="molecule type" value="Genomic_DNA"/>
</dbReference>
<evidence type="ECO:0000313" key="5">
    <source>
        <dbReference type="Proteomes" id="UP000288972"/>
    </source>
</evidence>
<accession>A0AAE5X575</accession>
<dbReference type="InterPro" id="IPR012337">
    <property type="entry name" value="RNaseH-like_sf"/>
</dbReference>
<name>A0AAE5X575_9BRAD</name>